<keyword evidence="1" id="KW-0808">Transferase</keyword>
<dbReference type="PANTHER" id="PTHR32282">
    <property type="entry name" value="BINDING PROTEIN TRANSPEPTIDASE, PUTATIVE-RELATED"/>
    <property type="match status" value="1"/>
</dbReference>
<evidence type="ECO:0000256" key="2">
    <source>
        <dbReference type="SAM" id="Phobius"/>
    </source>
</evidence>
<dbReference type="SUPFAM" id="SSF53955">
    <property type="entry name" value="Lysozyme-like"/>
    <property type="match status" value="1"/>
</dbReference>
<evidence type="ECO:0000256" key="1">
    <source>
        <dbReference type="ARBA" id="ARBA00022679"/>
    </source>
</evidence>
<keyword evidence="5" id="KW-1185">Reference proteome</keyword>
<accession>A0A939HEW1</accession>
<keyword evidence="2" id="KW-1133">Transmembrane helix</keyword>
<dbReference type="PANTHER" id="PTHR32282:SF33">
    <property type="entry name" value="PEPTIDOGLYCAN GLYCOSYLTRANSFERASE"/>
    <property type="match status" value="1"/>
</dbReference>
<dbReference type="AlphaFoldDB" id="A0A939HEW1"/>
<reference evidence="4" key="1">
    <citation type="submission" date="2021-03" db="EMBL/GenBank/DDBJ databases">
        <title>A new species, PO-11, isolated from a karst cave deposit.</title>
        <authorList>
            <person name="Zhaoxiaoyong W."/>
        </authorList>
    </citation>
    <scope>NUCLEOTIDE SEQUENCE</scope>
    <source>
        <strain evidence="4">PO-11</strain>
    </source>
</reference>
<evidence type="ECO:0000313" key="5">
    <source>
        <dbReference type="Proteomes" id="UP000664164"/>
    </source>
</evidence>
<name>A0A939HEW1_9MICC</name>
<dbReference type="InterPro" id="IPR001264">
    <property type="entry name" value="Glyco_trans_51"/>
</dbReference>
<protein>
    <submittedName>
        <fullName evidence="4">Transglycosylase domain-containing protein</fullName>
    </submittedName>
</protein>
<keyword evidence="2" id="KW-0472">Membrane</keyword>
<sequence length="334" mass="37189">MHRQSQIKRSVSNSLYRPRNIGQSIILLPFLFGKARTMAAIEASTTVTTPIRKRKKKHIILRSIGWFFKLVIALVILSLLATISFIWWTPPRTSYMMQSGEPVVYQYVSIDHISRYVLAATIAHEDQELGTRPGAFDIEAFNARAKAYIEGKPDPSGSTIPQQLAKNIFLTPQQNAVRKGIEAGLATEFSLILSEERILELYLNYAQFGPKLYGICAATWYYFGNPPWNITEYQAAQLMGVLPLPNLVQRAKDGGIYLGPVVNFRVWDYVNGAANVHVPRQIEGMGGWKAAVATIGITDTAADHANERGSADSCSAMPSSVLDRIKQEDSTWKP</sequence>
<keyword evidence="2" id="KW-0812">Transmembrane</keyword>
<dbReference type="InterPro" id="IPR050396">
    <property type="entry name" value="Glycosyltr_51/Transpeptidase"/>
</dbReference>
<organism evidence="4 5">
    <name type="scientific">Arthrobacter cavernae</name>
    <dbReference type="NCBI Taxonomy" id="2817681"/>
    <lineage>
        <taxon>Bacteria</taxon>
        <taxon>Bacillati</taxon>
        <taxon>Actinomycetota</taxon>
        <taxon>Actinomycetes</taxon>
        <taxon>Micrococcales</taxon>
        <taxon>Micrococcaceae</taxon>
        <taxon>Arthrobacter</taxon>
    </lineage>
</organism>
<comment type="caution">
    <text evidence="4">The sequence shown here is derived from an EMBL/GenBank/DDBJ whole genome shotgun (WGS) entry which is preliminary data.</text>
</comment>
<feature type="transmembrane region" description="Helical" evidence="2">
    <location>
        <begin position="64"/>
        <end position="88"/>
    </location>
</feature>
<proteinExistence type="predicted"/>
<feature type="domain" description="Glycosyl transferase family 51" evidence="3">
    <location>
        <begin position="104"/>
        <end position="250"/>
    </location>
</feature>
<dbReference type="InterPro" id="IPR023346">
    <property type="entry name" value="Lysozyme-like_dom_sf"/>
</dbReference>
<dbReference type="Gene3D" id="1.10.3810.10">
    <property type="entry name" value="Biosynthetic peptidoglycan transglycosylase-like"/>
    <property type="match status" value="1"/>
</dbReference>
<dbReference type="Proteomes" id="UP000664164">
    <property type="component" value="Unassembled WGS sequence"/>
</dbReference>
<dbReference type="GO" id="GO:0008955">
    <property type="term" value="F:peptidoglycan glycosyltransferase activity"/>
    <property type="evidence" value="ECO:0007669"/>
    <property type="project" value="TreeGrafter"/>
</dbReference>
<dbReference type="InterPro" id="IPR036950">
    <property type="entry name" value="PBP_transglycosylase"/>
</dbReference>
<dbReference type="EMBL" id="JAFNLL010000005">
    <property type="protein sequence ID" value="MBO1267078.1"/>
    <property type="molecule type" value="Genomic_DNA"/>
</dbReference>
<gene>
    <name evidence="4" type="ORF">J1902_03635</name>
</gene>
<evidence type="ECO:0000313" key="4">
    <source>
        <dbReference type="EMBL" id="MBO1267078.1"/>
    </source>
</evidence>
<dbReference type="Pfam" id="PF00912">
    <property type="entry name" value="Transgly"/>
    <property type="match status" value="1"/>
</dbReference>
<evidence type="ECO:0000259" key="3">
    <source>
        <dbReference type="Pfam" id="PF00912"/>
    </source>
</evidence>